<dbReference type="EMBL" id="MHQO01000007">
    <property type="protein sequence ID" value="OHA07572.1"/>
    <property type="molecule type" value="Genomic_DNA"/>
</dbReference>
<evidence type="ECO:0000313" key="2">
    <source>
        <dbReference type="EMBL" id="OHA07572.1"/>
    </source>
</evidence>
<keyword evidence="1" id="KW-1133">Transmembrane helix</keyword>
<feature type="transmembrane region" description="Helical" evidence="1">
    <location>
        <begin position="54"/>
        <end position="75"/>
    </location>
</feature>
<keyword evidence="1" id="KW-0472">Membrane</keyword>
<gene>
    <name evidence="2" type="ORF">A2934_01615</name>
</gene>
<sequence length="78" mass="9173">MLVSAFSVVDSYSFVSYIFLSFFIFFTVVWTFFASATLFHLKKYTMPGWSSHRVVIPVFLCLSFIFFAFALYFLFQIS</sequence>
<comment type="caution">
    <text evidence="2">The sequence shown here is derived from an EMBL/GenBank/DDBJ whole genome shotgun (WGS) entry which is preliminary data.</text>
</comment>
<dbReference type="Proteomes" id="UP000177982">
    <property type="component" value="Unassembled WGS sequence"/>
</dbReference>
<feature type="transmembrane region" description="Helical" evidence="1">
    <location>
        <begin position="12"/>
        <end position="33"/>
    </location>
</feature>
<reference evidence="2 3" key="1">
    <citation type="journal article" date="2016" name="Nat. Commun.">
        <title>Thousands of microbial genomes shed light on interconnected biogeochemical processes in an aquifer system.</title>
        <authorList>
            <person name="Anantharaman K."/>
            <person name="Brown C.T."/>
            <person name="Hug L.A."/>
            <person name="Sharon I."/>
            <person name="Castelle C.J."/>
            <person name="Probst A.J."/>
            <person name="Thomas B.C."/>
            <person name="Singh A."/>
            <person name="Wilkins M.J."/>
            <person name="Karaoz U."/>
            <person name="Brodie E.L."/>
            <person name="Williams K.H."/>
            <person name="Hubbard S.S."/>
            <person name="Banfield J.F."/>
        </authorList>
    </citation>
    <scope>NUCLEOTIDE SEQUENCE [LARGE SCALE GENOMIC DNA]</scope>
</reference>
<keyword evidence="1" id="KW-0812">Transmembrane</keyword>
<protein>
    <submittedName>
        <fullName evidence="2">Uncharacterized protein</fullName>
    </submittedName>
</protein>
<evidence type="ECO:0000313" key="3">
    <source>
        <dbReference type="Proteomes" id="UP000177982"/>
    </source>
</evidence>
<evidence type="ECO:0000256" key="1">
    <source>
        <dbReference type="SAM" id="Phobius"/>
    </source>
</evidence>
<dbReference type="AlphaFoldDB" id="A0A1G2L9T0"/>
<organism evidence="2 3">
    <name type="scientific">Candidatus Sungbacteria bacterium RIFCSPLOWO2_01_FULL_47_10</name>
    <dbReference type="NCBI Taxonomy" id="1802276"/>
    <lineage>
        <taxon>Bacteria</taxon>
        <taxon>Candidatus Sungiibacteriota</taxon>
    </lineage>
</organism>
<accession>A0A1G2L9T0</accession>
<proteinExistence type="predicted"/>
<name>A0A1G2L9T0_9BACT</name>